<dbReference type="FunFam" id="3.40.47.10:FF:000019">
    <property type="entry name" value="Polyketide synthase type I"/>
    <property type="match status" value="1"/>
</dbReference>
<dbReference type="Pfam" id="PF00698">
    <property type="entry name" value="Acyl_transf_1"/>
    <property type="match status" value="1"/>
</dbReference>
<evidence type="ECO:0000313" key="4">
    <source>
        <dbReference type="EMBL" id="NYE48134.1"/>
    </source>
</evidence>
<evidence type="ECO:0000256" key="1">
    <source>
        <dbReference type="ARBA" id="ARBA00022679"/>
    </source>
</evidence>
<evidence type="ECO:0000259" key="3">
    <source>
        <dbReference type="PROSITE" id="PS52004"/>
    </source>
</evidence>
<dbReference type="Proteomes" id="UP000589036">
    <property type="component" value="Unassembled WGS sequence"/>
</dbReference>
<dbReference type="SMART" id="SM00827">
    <property type="entry name" value="PKS_AT"/>
    <property type="match status" value="1"/>
</dbReference>
<dbReference type="PROSITE" id="PS52004">
    <property type="entry name" value="KS3_2"/>
    <property type="match status" value="1"/>
</dbReference>
<keyword evidence="1 4" id="KW-0808">Transferase</keyword>
<proteinExistence type="predicted"/>
<dbReference type="SUPFAM" id="SSF52151">
    <property type="entry name" value="FabD/lysophospholipase-like"/>
    <property type="match status" value="1"/>
</dbReference>
<dbReference type="InterPro" id="IPR050091">
    <property type="entry name" value="PKS_NRPS_Biosynth_Enz"/>
</dbReference>
<dbReference type="GO" id="GO:0006633">
    <property type="term" value="P:fatty acid biosynthetic process"/>
    <property type="evidence" value="ECO:0007669"/>
    <property type="project" value="TreeGrafter"/>
</dbReference>
<dbReference type="InterPro" id="IPR014031">
    <property type="entry name" value="Ketoacyl_synth_C"/>
</dbReference>
<dbReference type="Pfam" id="PF16197">
    <property type="entry name" value="KAsynt_C_assoc"/>
    <property type="match status" value="1"/>
</dbReference>
<dbReference type="PANTHER" id="PTHR43775">
    <property type="entry name" value="FATTY ACID SYNTHASE"/>
    <property type="match status" value="1"/>
</dbReference>
<dbReference type="InterPro" id="IPR016035">
    <property type="entry name" value="Acyl_Trfase/lysoPLipase"/>
</dbReference>
<dbReference type="CDD" id="cd00833">
    <property type="entry name" value="PKS"/>
    <property type="match status" value="1"/>
</dbReference>
<dbReference type="EMBL" id="JACCCC010000001">
    <property type="protein sequence ID" value="NYE48134.1"/>
    <property type="molecule type" value="Genomic_DNA"/>
</dbReference>
<dbReference type="PANTHER" id="PTHR43775:SF51">
    <property type="entry name" value="INACTIVE PHENOLPHTHIOCEROL SYNTHESIS POLYKETIDE SYNTHASE TYPE I PKS1-RELATED"/>
    <property type="match status" value="1"/>
</dbReference>
<protein>
    <submittedName>
        <fullName evidence="4">Acyl transferase domain-containing protein</fullName>
    </submittedName>
</protein>
<dbReference type="Pfam" id="PF00109">
    <property type="entry name" value="ketoacyl-synt"/>
    <property type="match status" value="1"/>
</dbReference>
<dbReference type="RefSeq" id="WP_218882494.1">
    <property type="nucleotide sequence ID" value="NZ_BAAAYY010000016.1"/>
</dbReference>
<dbReference type="InterPro" id="IPR014043">
    <property type="entry name" value="Acyl_transferase_dom"/>
</dbReference>
<organism evidence="4 5">
    <name type="scientific">Spinactinospora alkalitolerans</name>
    <dbReference type="NCBI Taxonomy" id="687207"/>
    <lineage>
        <taxon>Bacteria</taxon>
        <taxon>Bacillati</taxon>
        <taxon>Actinomycetota</taxon>
        <taxon>Actinomycetes</taxon>
        <taxon>Streptosporangiales</taxon>
        <taxon>Nocardiopsidaceae</taxon>
        <taxon>Spinactinospora</taxon>
    </lineage>
</organism>
<dbReference type="AlphaFoldDB" id="A0A852U1U4"/>
<dbReference type="Gene3D" id="3.40.47.10">
    <property type="match status" value="1"/>
</dbReference>
<feature type="region of interest" description="Disordered" evidence="2">
    <location>
        <begin position="437"/>
        <end position="468"/>
    </location>
</feature>
<keyword evidence="5" id="KW-1185">Reference proteome</keyword>
<dbReference type="InterPro" id="IPR001227">
    <property type="entry name" value="Ac_transferase_dom_sf"/>
</dbReference>
<gene>
    <name evidence="4" type="ORF">HDA32_003254</name>
</gene>
<reference evidence="4 5" key="1">
    <citation type="submission" date="2020-07" db="EMBL/GenBank/DDBJ databases">
        <title>Sequencing the genomes of 1000 actinobacteria strains.</title>
        <authorList>
            <person name="Klenk H.-P."/>
        </authorList>
    </citation>
    <scope>NUCLEOTIDE SEQUENCE [LARGE SCALE GENOMIC DNA]</scope>
    <source>
        <strain evidence="4 5">CXB654</strain>
    </source>
</reference>
<dbReference type="GO" id="GO:0004312">
    <property type="term" value="F:fatty acid synthase activity"/>
    <property type="evidence" value="ECO:0007669"/>
    <property type="project" value="TreeGrafter"/>
</dbReference>
<name>A0A852U1U4_9ACTN</name>
<accession>A0A852U1U4</accession>
<comment type="caution">
    <text evidence="4">The sequence shown here is derived from an EMBL/GenBank/DDBJ whole genome shotgun (WGS) entry which is preliminary data.</text>
</comment>
<dbReference type="InterPro" id="IPR016039">
    <property type="entry name" value="Thiolase-like"/>
</dbReference>
<dbReference type="InterPro" id="IPR014030">
    <property type="entry name" value="Ketoacyl_synth_N"/>
</dbReference>
<dbReference type="InterPro" id="IPR032821">
    <property type="entry name" value="PKS_assoc"/>
</dbReference>
<dbReference type="SMART" id="SM00825">
    <property type="entry name" value="PKS_KS"/>
    <property type="match status" value="1"/>
</dbReference>
<dbReference type="InterPro" id="IPR020841">
    <property type="entry name" value="PKS_Beta-ketoAc_synthase_dom"/>
</dbReference>
<sequence length="713" mass="73654">MLSESGPTGPGAAPASGEAIAVIGMACRLPGAADPDAFWRLLRSGTEAVTEVPAGRWEADGRWSPEGGRTGRPARRGGFLDHVDRFDAEFFGVSPREAVAMDPQQRLVLELSWESLEDARIDAGRLHGSRTGVFIGAIADDYAAMLRGHGQEAVTPHSMTGLHRGMIANRVSYVLGLRGPSLTVDTGQSSSLVSVHMACESLLREESELAVAGGVNLNIAAEATATAESFGALSPDGRCYTFDARANGYVRGEGGGAVVLKPLSRALADGDRIHSVILGGAVNNDGATDGLTLPGRPGQEEVLRLACRRAGVDPRDVDYVELHGTGTRAGDPVEAAALGAVLGDGRSAGSPLLVGSAKTNVGHLEGAAGITGLLKAVLSIAHRELPPSLNHETPNPEIPLDGLNLRVQCALAAWPERGRPPLAGVSAFGMGGTNCHLVLSEPPPPGRGDRPSPEDDRGAADSGAPAPLTLPWVVSGRSEAALREQAGRLRALVAADPGLRPVDVGFSLATTRSHFEHRAVVLAEDRAGFADGLDAIASGVPAPGAVLGEVGVGGADPGKVVFVFPGQGSQWVGMGVELLGSSPVFAEWMAACADVLAPYVDWSLVDVLRGERGAPSLDRVDVVQPVLWAVMVSLAGVWRSWGVEPAAVVGYSQGEVAAACVAGALSLEDGAKVTALFERGGPRGRCRSPPGTCGALLRLSVIFSGLGMWARWC</sequence>
<evidence type="ECO:0000313" key="5">
    <source>
        <dbReference type="Proteomes" id="UP000589036"/>
    </source>
</evidence>
<dbReference type="SUPFAM" id="SSF53901">
    <property type="entry name" value="Thiolase-like"/>
    <property type="match status" value="1"/>
</dbReference>
<feature type="domain" description="Ketosynthase family 3 (KS3)" evidence="3">
    <location>
        <begin position="17"/>
        <end position="441"/>
    </location>
</feature>
<dbReference type="Pfam" id="PF02801">
    <property type="entry name" value="Ketoacyl-synt_C"/>
    <property type="match status" value="1"/>
</dbReference>
<dbReference type="Gene3D" id="3.40.366.10">
    <property type="entry name" value="Malonyl-Coenzyme A Acyl Carrier Protein, domain 2"/>
    <property type="match status" value="1"/>
</dbReference>
<feature type="compositionally biased region" description="Basic and acidic residues" evidence="2">
    <location>
        <begin position="447"/>
        <end position="459"/>
    </location>
</feature>
<evidence type="ECO:0000256" key="2">
    <source>
        <dbReference type="SAM" id="MobiDB-lite"/>
    </source>
</evidence>